<dbReference type="GO" id="GO:1990281">
    <property type="term" value="C:efflux pump complex"/>
    <property type="evidence" value="ECO:0007669"/>
    <property type="project" value="TreeGrafter"/>
</dbReference>
<dbReference type="InterPro" id="IPR006143">
    <property type="entry name" value="RND_pump_MFP"/>
</dbReference>
<proteinExistence type="inferred from homology"/>
<dbReference type="AlphaFoldDB" id="A0A1G6VWQ2"/>
<dbReference type="Proteomes" id="UP000199628">
    <property type="component" value="Unassembled WGS sequence"/>
</dbReference>
<dbReference type="Gene3D" id="2.40.50.100">
    <property type="match status" value="1"/>
</dbReference>
<evidence type="ECO:0000259" key="3">
    <source>
        <dbReference type="Pfam" id="PF25917"/>
    </source>
</evidence>
<comment type="similarity">
    <text evidence="1">Belongs to the membrane fusion protein (MFP) (TC 8.A.1) family.</text>
</comment>
<organism evidence="6 7">
    <name type="scientific">Ruegeria marina</name>
    <dbReference type="NCBI Taxonomy" id="639004"/>
    <lineage>
        <taxon>Bacteria</taxon>
        <taxon>Pseudomonadati</taxon>
        <taxon>Pseudomonadota</taxon>
        <taxon>Alphaproteobacteria</taxon>
        <taxon>Rhodobacterales</taxon>
        <taxon>Roseobacteraceae</taxon>
        <taxon>Ruegeria</taxon>
    </lineage>
</organism>
<feature type="domain" description="YknX-like C-terminal permuted SH3-like" evidence="5">
    <location>
        <begin position="285"/>
        <end position="351"/>
    </location>
</feature>
<dbReference type="OrthoDB" id="9811754at2"/>
<accession>A0A1G6VWQ2</accession>
<dbReference type="RefSeq" id="WP_093032213.1">
    <property type="nucleotide sequence ID" value="NZ_FMZV01000008.1"/>
</dbReference>
<gene>
    <name evidence="6" type="ORF">SAMN04488239_108177</name>
</gene>
<feature type="domain" description="Multidrug resistance protein MdtA-like barrel-sandwich hybrid" evidence="3">
    <location>
        <begin position="73"/>
        <end position="193"/>
    </location>
</feature>
<dbReference type="Pfam" id="PF25989">
    <property type="entry name" value="YknX_C"/>
    <property type="match status" value="1"/>
</dbReference>
<dbReference type="Gene3D" id="2.40.420.20">
    <property type="match status" value="1"/>
</dbReference>
<dbReference type="Gene3D" id="2.40.30.170">
    <property type="match status" value="1"/>
</dbReference>
<dbReference type="GO" id="GO:0015562">
    <property type="term" value="F:efflux transmembrane transporter activity"/>
    <property type="evidence" value="ECO:0007669"/>
    <property type="project" value="TreeGrafter"/>
</dbReference>
<keyword evidence="7" id="KW-1185">Reference proteome</keyword>
<keyword evidence="2" id="KW-0175">Coiled coil</keyword>
<sequence length="367" mass="39972">MSIWRQILTIAFIASLAYGGFKLYEQYVVDPKASSENANRRSVAPTIVELATAELRILKTAVEAVGTTRARQSVDIVPEADGRVERILFEPGQTVQRGEALVELDDTIARADLAEANAKLVERERVLERVTQLRGSSTVSEATLEESIARLAEARAELNRAEQKLAERTIRAPFTGKVGLADIDQGARVTAGTYITRLDDLTNVEVEFSLPETLFSQVRSGQRIMASSPAFPGREFDGVIEAVDTSIDPVSRSFRTRAVIPNADGTLPAGMFMSLELTLSESERIVVPEEAIIFQAAETYVFTVDDNKAQRVTVKTGQRRNGVVAIENGLEEGDSVIVRGLHRVRDGGAVEALNKPGEMRPATGSDS</sequence>
<evidence type="ECO:0000256" key="2">
    <source>
        <dbReference type="SAM" id="Coils"/>
    </source>
</evidence>
<dbReference type="PANTHER" id="PTHR30469:SF11">
    <property type="entry name" value="BLL4320 PROTEIN"/>
    <property type="match status" value="1"/>
</dbReference>
<dbReference type="InterPro" id="IPR058637">
    <property type="entry name" value="YknX-like_C"/>
</dbReference>
<dbReference type="NCBIfam" id="TIGR01730">
    <property type="entry name" value="RND_mfp"/>
    <property type="match status" value="1"/>
</dbReference>
<dbReference type="EMBL" id="FMZV01000008">
    <property type="protein sequence ID" value="SDD57843.1"/>
    <property type="molecule type" value="Genomic_DNA"/>
</dbReference>
<evidence type="ECO:0000259" key="5">
    <source>
        <dbReference type="Pfam" id="PF25989"/>
    </source>
</evidence>
<evidence type="ECO:0000313" key="6">
    <source>
        <dbReference type="EMBL" id="SDD57843.1"/>
    </source>
</evidence>
<dbReference type="SUPFAM" id="SSF111369">
    <property type="entry name" value="HlyD-like secretion proteins"/>
    <property type="match status" value="1"/>
</dbReference>
<reference evidence="7" key="1">
    <citation type="submission" date="2016-10" db="EMBL/GenBank/DDBJ databases">
        <authorList>
            <person name="Varghese N."/>
            <person name="Submissions S."/>
        </authorList>
    </citation>
    <scope>NUCLEOTIDE SEQUENCE [LARGE SCALE GENOMIC DNA]</scope>
    <source>
        <strain evidence="7">CGMCC 1.9108</strain>
    </source>
</reference>
<feature type="coiled-coil region" evidence="2">
    <location>
        <begin position="104"/>
        <end position="171"/>
    </location>
</feature>
<name>A0A1G6VWQ2_9RHOB</name>
<evidence type="ECO:0000313" key="7">
    <source>
        <dbReference type="Proteomes" id="UP000199628"/>
    </source>
</evidence>
<evidence type="ECO:0000256" key="1">
    <source>
        <dbReference type="ARBA" id="ARBA00009477"/>
    </source>
</evidence>
<evidence type="ECO:0000259" key="4">
    <source>
        <dbReference type="Pfam" id="PF25954"/>
    </source>
</evidence>
<protein>
    <submittedName>
        <fullName evidence="6">Membrane fusion protein, multidrug efflux system</fullName>
    </submittedName>
</protein>
<feature type="domain" description="CusB-like beta-barrel" evidence="4">
    <location>
        <begin position="206"/>
        <end position="278"/>
    </location>
</feature>
<dbReference type="Pfam" id="PF25917">
    <property type="entry name" value="BSH_RND"/>
    <property type="match status" value="1"/>
</dbReference>
<dbReference type="InterPro" id="IPR058625">
    <property type="entry name" value="MdtA-like_BSH"/>
</dbReference>
<dbReference type="PANTHER" id="PTHR30469">
    <property type="entry name" value="MULTIDRUG RESISTANCE PROTEIN MDTA"/>
    <property type="match status" value="1"/>
</dbReference>
<dbReference type="Gene3D" id="1.10.287.470">
    <property type="entry name" value="Helix hairpin bin"/>
    <property type="match status" value="1"/>
</dbReference>
<dbReference type="InterPro" id="IPR058792">
    <property type="entry name" value="Beta-barrel_RND_2"/>
</dbReference>
<dbReference type="STRING" id="639004.SAMN04488239_108177"/>
<dbReference type="FunFam" id="2.40.30.170:FF:000010">
    <property type="entry name" value="Efflux RND transporter periplasmic adaptor subunit"/>
    <property type="match status" value="1"/>
</dbReference>
<dbReference type="Pfam" id="PF25954">
    <property type="entry name" value="Beta-barrel_RND_2"/>
    <property type="match status" value="1"/>
</dbReference>